<evidence type="ECO:0000256" key="3">
    <source>
        <dbReference type="ARBA" id="ARBA00022837"/>
    </source>
</evidence>
<name>A0A2S1LF55_9FLAO</name>
<dbReference type="Pfam" id="PF01263">
    <property type="entry name" value="Aldose_epim"/>
    <property type="match status" value="1"/>
</dbReference>
<protein>
    <submittedName>
        <fullName evidence="4">Aldose epimerase</fullName>
    </submittedName>
</protein>
<dbReference type="AlphaFoldDB" id="A0A2S1LF55"/>
<keyword evidence="5" id="KW-1185">Reference proteome</keyword>
<dbReference type="RefSeq" id="WP_108741257.1">
    <property type="nucleotide sequence ID" value="NZ_CP020918.1"/>
</dbReference>
<proteinExistence type="predicted"/>
<dbReference type="Proteomes" id="UP000244527">
    <property type="component" value="Chromosome"/>
</dbReference>
<dbReference type="KEGG" id="ffa:FFWV33_12755"/>
<organism evidence="4 5">
    <name type="scientific">Flavobacterium faecale</name>
    <dbReference type="NCBI Taxonomy" id="1355330"/>
    <lineage>
        <taxon>Bacteria</taxon>
        <taxon>Pseudomonadati</taxon>
        <taxon>Bacteroidota</taxon>
        <taxon>Flavobacteriia</taxon>
        <taxon>Flavobacteriales</taxon>
        <taxon>Flavobacteriaceae</taxon>
        <taxon>Flavobacterium</taxon>
    </lineage>
</organism>
<dbReference type="InterPro" id="IPR008183">
    <property type="entry name" value="Aldose_1/G6P_1-epimerase"/>
</dbReference>
<dbReference type="GO" id="GO:0005975">
    <property type="term" value="P:carbohydrate metabolic process"/>
    <property type="evidence" value="ECO:0007669"/>
    <property type="project" value="InterPro"/>
</dbReference>
<dbReference type="CDD" id="cd09024">
    <property type="entry name" value="Aldose_epim_lacX"/>
    <property type="match status" value="1"/>
</dbReference>
<evidence type="ECO:0000256" key="2">
    <source>
        <dbReference type="ARBA" id="ARBA00011245"/>
    </source>
</evidence>
<dbReference type="GO" id="GO:0016853">
    <property type="term" value="F:isomerase activity"/>
    <property type="evidence" value="ECO:0007669"/>
    <property type="project" value="InterPro"/>
</dbReference>
<accession>A0A2S1LF55</accession>
<dbReference type="InterPro" id="IPR014718">
    <property type="entry name" value="GH-type_carb-bd"/>
</dbReference>
<dbReference type="InterPro" id="IPR011013">
    <property type="entry name" value="Gal_mutarotase_sf_dom"/>
</dbReference>
<sequence>MKTTLENANLTVQIKSMGAELVSIKDINNKEYIWEGNPDFWGKHSPVLFPIVGALKNDSYLCNGKEYKMSRHGFAREMEFKLIEKTNKKAVFSIESNATTLEKYPFAFELQIIYTLEVKNLHVGYKVMNHNDFEMPFSIGAHPAFALPNKFEEYSLQFSDQESLAYHLLEDNLIADSTKELPLDNKNSVALQYSLFENDALIFKTIGSKTLSIIENNTAFLRVQYNDFPSLGIWTMVNAPFLCIEPWLGYADTIDTNGNIFEKEGILKLAANETFASQYTIEIV</sequence>
<evidence type="ECO:0000313" key="5">
    <source>
        <dbReference type="Proteomes" id="UP000244527"/>
    </source>
</evidence>
<dbReference type="InterPro" id="IPR037481">
    <property type="entry name" value="LacX"/>
</dbReference>
<gene>
    <name evidence="4" type="ORF">FFWV33_12755</name>
</gene>
<dbReference type="GO" id="GO:0030246">
    <property type="term" value="F:carbohydrate binding"/>
    <property type="evidence" value="ECO:0007669"/>
    <property type="project" value="InterPro"/>
</dbReference>
<dbReference type="EMBL" id="CP020918">
    <property type="protein sequence ID" value="AWG22329.1"/>
    <property type="molecule type" value="Genomic_DNA"/>
</dbReference>
<keyword evidence="3" id="KW-0106">Calcium</keyword>
<comment type="cofactor">
    <cofactor evidence="1">
        <name>Ca(2+)</name>
        <dbReference type="ChEBI" id="CHEBI:29108"/>
    </cofactor>
</comment>
<reference evidence="4 5" key="1">
    <citation type="submission" date="2017-04" db="EMBL/GenBank/DDBJ databases">
        <title>Compelte genome sequence of WV33.</title>
        <authorList>
            <person name="Lee P.C."/>
        </authorList>
    </citation>
    <scope>NUCLEOTIDE SEQUENCE [LARGE SCALE GENOMIC DNA]</scope>
    <source>
        <strain evidence="4 5">WV33</strain>
    </source>
</reference>
<dbReference type="SUPFAM" id="SSF74650">
    <property type="entry name" value="Galactose mutarotase-like"/>
    <property type="match status" value="1"/>
</dbReference>
<comment type="subunit">
    <text evidence="2">Monomer.</text>
</comment>
<evidence type="ECO:0000313" key="4">
    <source>
        <dbReference type="EMBL" id="AWG22329.1"/>
    </source>
</evidence>
<dbReference type="Gene3D" id="2.70.98.10">
    <property type="match status" value="1"/>
</dbReference>
<dbReference type="OrthoDB" id="9795355at2"/>
<evidence type="ECO:0000256" key="1">
    <source>
        <dbReference type="ARBA" id="ARBA00001913"/>
    </source>
</evidence>